<name>A0A1J5RRT0_9ZZZZ</name>
<reference evidence="2" key="1">
    <citation type="submission" date="2016-10" db="EMBL/GenBank/DDBJ databases">
        <title>Sequence of Gallionella enrichment culture.</title>
        <authorList>
            <person name="Poehlein A."/>
            <person name="Muehling M."/>
            <person name="Daniel R."/>
        </authorList>
    </citation>
    <scope>NUCLEOTIDE SEQUENCE</scope>
</reference>
<evidence type="ECO:0000256" key="1">
    <source>
        <dbReference type="SAM" id="MobiDB-lite"/>
    </source>
</evidence>
<evidence type="ECO:0000313" key="2">
    <source>
        <dbReference type="EMBL" id="OIQ94788.1"/>
    </source>
</evidence>
<protein>
    <recommendedName>
        <fullName evidence="3">Protein containing DUF1178</fullName>
    </recommendedName>
</protein>
<feature type="region of interest" description="Disordered" evidence="1">
    <location>
        <begin position="53"/>
        <end position="76"/>
    </location>
</feature>
<dbReference type="Pfam" id="PF06676">
    <property type="entry name" value="DUF1178"/>
    <property type="match status" value="1"/>
</dbReference>
<organism evidence="2">
    <name type="scientific">mine drainage metagenome</name>
    <dbReference type="NCBI Taxonomy" id="410659"/>
    <lineage>
        <taxon>unclassified sequences</taxon>
        <taxon>metagenomes</taxon>
        <taxon>ecological metagenomes</taxon>
    </lineage>
</organism>
<feature type="region of interest" description="Disordered" evidence="1">
    <location>
        <begin position="96"/>
        <end position="136"/>
    </location>
</feature>
<gene>
    <name evidence="2" type="ORF">GALL_232440</name>
</gene>
<dbReference type="PIRSF" id="PIRSF032131">
    <property type="entry name" value="UCP032131"/>
    <property type="match status" value="1"/>
</dbReference>
<feature type="compositionally biased region" description="Basic and acidic residues" evidence="1">
    <location>
        <begin position="96"/>
        <end position="119"/>
    </location>
</feature>
<dbReference type="InterPro" id="IPR009562">
    <property type="entry name" value="DUF1178"/>
</dbReference>
<evidence type="ECO:0008006" key="3">
    <source>
        <dbReference type="Google" id="ProtNLM"/>
    </source>
</evidence>
<accession>A0A1J5RRT0</accession>
<dbReference type="AlphaFoldDB" id="A0A1J5RRT0"/>
<dbReference type="EMBL" id="MLJW01000179">
    <property type="protein sequence ID" value="OIQ94788.1"/>
    <property type="molecule type" value="Genomic_DNA"/>
</dbReference>
<comment type="caution">
    <text evidence="2">The sequence shown here is derived from an EMBL/GenBank/DDBJ whole genome shotgun (WGS) entry which is preliminary data.</text>
</comment>
<proteinExistence type="predicted"/>
<sequence>MIKFRLICAQDHDFEGWFRDGATYDAQSAAAEICCPVCGDTAVRKAPMAPNVIGSRRAEEPPPAGESGAAGGAAAAMPSDLHEALLRLRRHIEDNADNVGERFPEEARRIHSGEAEDRPIYGQASTEEADSLRDEGIDVVTVPWLRQH</sequence>